<evidence type="ECO:0000259" key="4">
    <source>
        <dbReference type="Pfam" id="PF00881"/>
    </source>
</evidence>
<protein>
    <submittedName>
        <fullName evidence="5">Nitroreductase</fullName>
    </submittedName>
</protein>
<dbReference type="CDD" id="cd02136">
    <property type="entry name" value="PnbA_NfnB-like"/>
    <property type="match status" value="1"/>
</dbReference>
<gene>
    <name evidence="5" type="ORF">ACFFJG_04535</name>
</gene>
<evidence type="ECO:0000313" key="6">
    <source>
        <dbReference type="Proteomes" id="UP001589698"/>
    </source>
</evidence>
<dbReference type="PANTHER" id="PTHR23026:SF90">
    <property type="entry name" value="IODOTYROSINE DEIODINASE 1"/>
    <property type="match status" value="1"/>
</dbReference>
<dbReference type="Pfam" id="PF00881">
    <property type="entry name" value="Nitroreductase"/>
    <property type="match status" value="1"/>
</dbReference>
<sequence length="226" mass="25268">MSTESFDTLARLLDERWTCRQFRPDPVPDADIERLLALAQRTPSWCNTQPWQVDVTSGAATDRFRAALAEHVMAHPQHPDLAFPPAYDGVYRDRRRECGFQLYDSVGIAKDDAGRRLEQTLRNFELFDAPHVALVTTEADLGTYGAIDCGLWVQSFLLGAQALGLAAAPQAALAAYPSLVREHFGLPDNRLVVVGISFGYADTDHPVNRFRTSRAGLDDVVRRHRY</sequence>
<dbReference type="Gene3D" id="3.40.109.10">
    <property type="entry name" value="NADH Oxidase"/>
    <property type="match status" value="1"/>
</dbReference>
<keyword evidence="1" id="KW-0285">Flavoprotein</keyword>
<reference evidence="5 6" key="1">
    <citation type="submission" date="2024-09" db="EMBL/GenBank/DDBJ databases">
        <authorList>
            <person name="Sun Q."/>
            <person name="Mori K."/>
        </authorList>
    </citation>
    <scope>NUCLEOTIDE SEQUENCE [LARGE SCALE GENOMIC DNA]</scope>
    <source>
        <strain evidence="5 6">CCM 8654</strain>
    </source>
</reference>
<comment type="caution">
    <text evidence="5">The sequence shown here is derived from an EMBL/GenBank/DDBJ whole genome shotgun (WGS) entry which is preliminary data.</text>
</comment>
<evidence type="ECO:0000256" key="2">
    <source>
        <dbReference type="ARBA" id="ARBA00022643"/>
    </source>
</evidence>
<proteinExistence type="predicted"/>
<evidence type="ECO:0000256" key="1">
    <source>
        <dbReference type="ARBA" id="ARBA00022630"/>
    </source>
</evidence>
<evidence type="ECO:0000256" key="3">
    <source>
        <dbReference type="ARBA" id="ARBA00023002"/>
    </source>
</evidence>
<keyword evidence="3" id="KW-0560">Oxidoreductase</keyword>
<keyword evidence="6" id="KW-1185">Reference proteome</keyword>
<evidence type="ECO:0000313" key="5">
    <source>
        <dbReference type="EMBL" id="MFC0221737.1"/>
    </source>
</evidence>
<feature type="domain" description="Nitroreductase" evidence="4">
    <location>
        <begin position="14"/>
        <end position="200"/>
    </location>
</feature>
<dbReference type="Proteomes" id="UP001589698">
    <property type="component" value="Unassembled WGS sequence"/>
</dbReference>
<dbReference type="SUPFAM" id="SSF55469">
    <property type="entry name" value="FMN-dependent nitroreductase-like"/>
    <property type="match status" value="1"/>
</dbReference>
<accession>A0ABV6DYC4</accession>
<name>A0ABV6DYC4_9ACTN</name>
<dbReference type="EMBL" id="JBHLXH010000001">
    <property type="protein sequence ID" value="MFC0221737.1"/>
    <property type="molecule type" value="Genomic_DNA"/>
</dbReference>
<dbReference type="InterPro" id="IPR029479">
    <property type="entry name" value="Nitroreductase"/>
</dbReference>
<dbReference type="RefSeq" id="WP_378517410.1">
    <property type="nucleotide sequence ID" value="NZ_CBCSDI010000011.1"/>
</dbReference>
<keyword evidence="2" id="KW-0288">FMN</keyword>
<dbReference type="InterPro" id="IPR050627">
    <property type="entry name" value="Nitroreductase/BluB"/>
</dbReference>
<dbReference type="InterPro" id="IPR000415">
    <property type="entry name" value="Nitroreductase-like"/>
</dbReference>
<organism evidence="5 6">
    <name type="scientific">Nocardioides zeicaulis</name>
    <dbReference type="NCBI Taxonomy" id="1776857"/>
    <lineage>
        <taxon>Bacteria</taxon>
        <taxon>Bacillati</taxon>
        <taxon>Actinomycetota</taxon>
        <taxon>Actinomycetes</taxon>
        <taxon>Propionibacteriales</taxon>
        <taxon>Nocardioidaceae</taxon>
        <taxon>Nocardioides</taxon>
    </lineage>
</organism>
<dbReference type="PANTHER" id="PTHR23026">
    <property type="entry name" value="NADPH NITROREDUCTASE"/>
    <property type="match status" value="1"/>
</dbReference>